<dbReference type="InterPro" id="IPR004830">
    <property type="entry name" value="LRR_variant"/>
</dbReference>
<dbReference type="AlphaFoldDB" id="A0A243RHI6"/>
<protein>
    <recommendedName>
        <fullName evidence="3">Leucine rich repeat variant</fullName>
    </recommendedName>
</protein>
<dbReference type="EMBL" id="NGFP01000111">
    <property type="protein sequence ID" value="OUC94235.1"/>
    <property type="molecule type" value="Genomic_DNA"/>
</dbReference>
<reference evidence="1 2" key="1">
    <citation type="submission" date="2017-05" db="EMBL/GenBank/DDBJ databases">
        <title>Biotechnological potential of actinobacteria isolated from South African environments.</title>
        <authorList>
            <person name="Le Roes-Hill M."/>
            <person name="Prins A."/>
            <person name="Durrell K.A."/>
        </authorList>
    </citation>
    <scope>NUCLEOTIDE SEQUENCE [LARGE SCALE GENOMIC DNA]</scope>
    <source>
        <strain evidence="1">M26</strain>
    </source>
</reference>
<proteinExistence type="predicted"/>
<name>A0A243RHI6_9ACTN</name>
<comment type="caution">
    <text evidence="1">The sequence shown here is derived from an EMBL/GenBank/DDBJ whole genome shotgun (WGS) entry which is preliminary data.</text>
</comment>
<gene>
    <name evidence="1" type="ORF">CA984_23150</name>
</gene>
<evidence type="ECO:0000313" key="1">
    <source>
        <dbReference type="EMBL" id="OUC94235.1"/>
    </source>
</evidence>
<sequence length="274" mass="29823">MQKPGASGTDGGTSRADLDIRAHHKKVQIRLAVASDPVTPPEILEAMAADPSRTVRRVLAARTDAPGKVLRALAQDPDLKTRQSLVKNPSCPSDVLITLVEDPHWSVRWSVPEHPAANVEVRRTICRSADEVLRGLLAEQDGLDEETNSVLAADPSPNVRARLAAHTDDPDILAALITDTDPKVRAGVTENPITTTNQHRILSTDKSATVRKAAVMSEKLSHDELQRLAHDRSVDVRWCLAIWPTTTETVLRVLAEDPHPDVVAPARARLGENT</sequence>
<dbReference type="Gene3D" id="1.25.10.10">
    <property type="entry name" value="Leucine-rich Repeat Variant"/>
    <property type="match status" value="1"/>
</dbReference>
<evidence type="ECO:0008006" key="3">
    <source>
        <dbReference type="Google" id="ProtNLM"/>
    </source>
</evidence>
<accession>A0A243RHI6</accession>
<dbReference type="SUPFAM" id="SSF48371">
    <property type="entry name" value="ARM repeat"/>
    <property type="match status" value="1"/>
</dbReference>
<dbReference type="Pfam" id="PF01816">
    <property type="entry name" value="LRV"/>
    <property type="match status" value="1"/>
</dbReference>
<dbReference type="RefSeq" id="WP_086575677.1">
    <property type="nucleotide sequence ID" value="NZ_NGFP01000111.1"/>
</dbReference>
<dbReference type="InterPro" id="IPR016024">
    <property type="entry name" value="ARM-type_fold"/>
</dbReference>
<organism evidence="1 2">
    <name type="scientific">Streptosporangium minutum</name>
    <dbReference type="NCBI Taxonomy" id="569862"/>
    <lineage>
        <taxon>Bacteria</taxon>
        <taxon>Bacillati</taxon>
        <taxon>Actinomycetota</taxon>
        <taxon>Actinomycetes</taxon>
        <taxon>Streptosporangiales</taxon>
        <taxon>Streptosporangiaceae</taxon>
        <taxon>Streptosporangium</taxon>
    </lineage>
</organism>
<dbReference type="InterPro" id="IPR011989">
    <property type="entry name" value="ARM-like"/>
</dbReference>
<keyword evidence="2" id="KW-1185">Reference proteome</keyword>
<evidence type="ECO:0000313" key="2">
    <source>
        <dbReference type="Proteomes" id="UP000194761"/>
    </source>
</evidence>
<dbReference type="Proteomes" id="UP000194761">
    <property type="component" value="Unassembled WGS sequence"/>
</dbReference>